<evidence type="ECO:0000313" key="8">
    <source>
        <dbReference type="EMBL" id="GBL44393.1"/>
    </source>
</evidence>
<evidence type="ECO:0000313" key="9">
    <source>
        <dbReference type="Proteomes" id="UP000286806"/>
    </source>
</evidence>
<dbReference type="EMBL" id="BGOW01000001">
    <property type="protein sequence ID" value="GBL44393.1"/>
    <property type="molecule type" value="Genomic_DNA"/>
</dbReference>
<comment type="similarity">
    <text evidence="2 6">Belongs to the transposase mutator family.</text>
</comment>
<protein>
    <recommendedName>
        <fullName evidence="6">Mutator family transposase</fullName>
    </recommendedName>
</protein>
<feature type="region of interest" description="Disordered" evidence="7">
    <location>
        <begin position="48"/>
        <end position="71"/>
    </location>
</feature>
<evidence type="ECO:0000256" key="3">
    <source>
        <dbReference type="ARBA" id="ARBA00022578"/>
    </source>
</evidence>
<name>A0A401J9S9_9PROT</name>
<keyword evidence="5 6" id="KW-0233">DNA recombination</keyword>
<keyword evidence="9" id="KW-1185">Reference proteome</keyword>
<dbReference type="PANTHER" id="PTHR33217:SF5">
    <property type="entry name" value="MUTATOR FAMILY TRANSPOSASE"/>
    <property type="match status" value="1"/>
</dbReference>
<dbReference type="GO" id="GO:0006313">
    <property type="term" value="P:DNA transposition"/>
    <property type="evidence" value="ECO:0007669"/>
    <property type="project" value="UniProtKB-UniRule"/>
</dbReference>
<dbReference type="GO" id="GO:0003677">
    <property type="term" value="F:DNA binding"/>
    <property type="evidence" value="ECO:0007669"/>
    <property type="project" value="UniProtKB-UniRule"/>
</dbReference>
<dbReference type="PROSITE" id="PS01007">
    <property type="entry name" value="TRANSPOSASE_MUTATOR"/>
    <property type="match status" value="1"/>
</dbReference>
<keyword evidence="4 6" id="KW-0238">DNA-binding</keyword>
<keyword evidence="3 6" id="KW-0815">Transposition</keyword>
<gene>
    <name evidence="8" type="ORF">SFMTTN_0188</name>
</gene>
<evidence type="ECO:0000256" key="1">
    <source>
        <dbReference type="ARBA" id="ARBA00002190"/>
    </source>
</evidence>
<proteinExistence type="inferred from homology"/>
<evidence type="ECO:0000256" key="4">
    <source>
        <dbReference type="ARBA" id="ARBA00023125"/>
    </source>
</evidence>
<dbReference type="OrthoDB" id="165209at2"/>
<dbReference type="InterPro" id="IPR001207">
    <property type="entry name" value="Transposase_mutator"/>
</dbReference>
<dbReference type="Proteomes" id="UP000286806">
    <property type="component" value="Unassembled WGS sequence"/>
</dbReference>
<reference evidence="8 9" key="1">
    <citation type="journal article" date="2019" name="Front. Microbiol.">
        <title>Genomes of Neutrophilic Sulfur-Oxidizing Chemolithoautotrophs Representing 9 Proteobacterial Species From 8 Genera.</title>
        <authorList>
            <person name="Watanabe T."/>
            <person name="Kojima H."/>
            <person name="Umezawa K."/>
            <person name="Hori C."/>
            <person name="Takasuka T.E."/>
            <person name="Kato Y."/>
            <person name="Fukui M."/>
        </authorList>
    </citation>
    <scope>NUCLEOTIDE SEQUENCE [LARGE SCALE GENOMIC DNA]</scope>
    <source>
        <strain evidence="8 9">TTN</strain>
    </source>
</reference>
<dbReference type="RefSeq" id="WP_124703225.1">
    <property type="nucleotide sequence ID" value="NZ_BGOW01000001.1"/>
</dbReference>
<dbReference type="NCBIfam" id="NF033543">
    <property type="entry name" value="transpos_IS256"/>
    <property type="match status" value="1"/>
</dbReference>
<evidence type="ECO:0000256" key="6">
    <source>
        <dbReference type="RuleBase" id="RU365089"/>
    </source>
</evidence>
<sequence>MTVSSELLDSLLPDYKKPEDLIGADGLLKQLTKKLVERALEAEMAEHLGHAKHEPVANPTGNTRNGKSKKTLKGEFGELPIEIPRDRHGSFEPQLIPKHQTRWTGFDDKILSLYARGMTVREIQGHLEEMYGAEVSPSLISSITDAVIDDAKAWQSRALDALYPIVYLDCIHVKARDSGAVRAKAVYLALGINLAGEKELLGIWIAQTEGAKFWLQVVTELKNRGVQDIFIACVDGLKGFPEAIEAVYPRTAVQLCIVHMVRYSLNYVSWKLRKAVAADLRTIYAAATVEEAEARLAEFEEKWGKDYPPIVQSWRRNWDRIIPFFDYPPEIRRIIYTTNAIESVNMSLRKITKNRGSFPSDEALLKLFYLALQNISQKWTMPIRDWKAALNRFAIQFDDRMPQC</sequence>
<dbReference type="PANTHER" id="PTHR33217">
    <property type="entry name" value="TRANSPOSASE FOR INSERTION SEQUENCE ELEMENT IS1081"/>
    <property type="match status" value="1"/>
</dbReference>
<comment type="function">
    <text evidence="1 6">Required for the transposition of the insertion element.</text>
</comment>
<dbReference type="AlphaFoldDB" id="A0A401J9S9"/>
<evidence type="ECO:0000256" key="7">
    <source>
        <dbReference type="SAM" id="MobiDB-lite"/>
    </source>
</evidence>
<dbReference type="Pfam" id="PF00872">
    <property type="entry name" value="Transposase_mut"/>
    <property type="match status" value="1"/>
</dbReference>
<comment type="caution">
    <text evidence="8">The sequence shown here is derived from an EMBL/GenBank/DDBJ whole genome shotgun (WGS) entry which is preliminary data.</text>
</comment>
<accession>A0A401J9S9</accession>
<evidence type="ECO:0000256" key="2">
    <source>
        <dbReference type="ARBA" id="ARBA00010961"/>
    </source>
</evidence>
<dbReference type="GO" id="GO:0004803">
    <property type="term" value="F:transposase activity"/>
    <property type="evidence" value="ECO:0007669"/>
    <property type="project" value="UniProtKB-UniRule"/>
</dbReference>
<keyword evidence="6" id="KW-0814">Transposable element</keyword>
<organism evidence="8 9">
    <name type="scientific">Sulfuriferula multivorans</name>
    <dbReference type="NCBI Taxonomy" id="1559896"/>
    <lineage>
        <taxon>Bacteria</taxon>
        <taxon>Pseudomonadati</taxon>
        <taxon>Pseudomonadota</taxon>
        <taxon>Betaproteobacteria</taxon>
        <taxon>Nitrosomonadales</taxon>
        <taxon>Sulfuricellaceae</taxon>
        <taxon>Sulfuriferula</taxon>
    </lineage>
</organism>
<evidence type="ECO:0000256" key="5">
    <source>
        <dbReference type="ARBA" id="ARBA00023172"/>
    </source>
</evidence>